<gene>
    <name evidence="6" type="ORF">PSON_ATCC_30995.1.T0490219</name>
</gene>
<feature type="modified residue" description="4-aspartylphosphate" evidence="2">
    <location>
        <position position="827"/>
    </location>
</feature>
<dbReference type="PANTHER" id="PTHR43719:SF28">
    <property type="entry name" value="PEROXIDE STRESS-ACTIVATED HISTIDINE KINASE MAK1-RELATED"/>
    <property type="match status" value="1"/>
</dbReference>
<evidence type="ECO:0000256" key="1">
    <source>
        <dbReference type="ARBA" id="ARBA00022553"/>
    </source>
</evidence>
<dbReference type="AlphaFoldDB" id="A0A8S1N7Z1"/>
<feature type="transmembrane region" description="Helical" evidence="3">
    <location>
        <begin position="39"/>
        <end position="57"/>
    </location>
</feature>
<feature type="domain" description="Histidine kinase" evidence="4">
    <location>
        <begin position="479"/>
        <end position="718"/>
    </location>
</feature>
<evidence type="ECO:0000313" key="7">
    <source>
        <dbReference type="Proteomes" id="UP000692954"/>
    </source>
</evidence>
<reference evidence="6" key="1">
    <citation type="submission" date="2021-01" db="EMBL/GenBank/DDBJ databases">
        <authorList>
            <consortium name="Genoscope - CEA"/>
            <person name="William W."/>
        </authorList>
    </citation>
    <scope>NUCLEOTIDE SEQUENCE</scope>
</reference>
<feature type="transmembrane region" description="Helical" evidence="3">
    <location>
        <begin position="134"/>
        <end position="154"/>
    </location>
</feature>
<keyword evidence="3" id="KW-0472">Membrane</keyword>
<dbReference type="InterPro" id="IPR001789">
    <property type="entry name" value="Sig_transdc_resp-reg_receiver"/>
</dbReference>
<evidence type="ECO:0000313" key="6">
    <source>
        <dbReference type="EMBL" id="CAD8086151.1"/>
    </source>
</evidence>
<dbReference type="InterPro" id="IPR005467">
    <property type="entry name" value="His_kinase_dom"/>
</dbReference>
<organism evidence="6 7">
    <name type="scientific">Paramecium sonneborni</name>
    <dbReference type="NCBI Taxonomy" id="65129"/>
    <lineage>
        <taxon>Eukaryota</taxon>
        <taxon>Sar</taxon>
        <taxon>Alveolata</taxon>
        <taxon>Ciliophora</taxon>
        <taxon>Intramacronucleata</taxon>
        <taxon>Oligohymenophorea</taxon>
        <taxon>Peniculida</taxon>
        <taxon>Parameciidae</taxon>
        <taxon>Paramecium</taxon>
    </lineage>
</organism>
<keyword evidence="3" id="KW-1133">Transmembrane helix</keyword>
<evidence type="ECO:0000259" key="5">
    <source>
        <dbReference type="PROSITE" id="PS50110"/>
    </source>
</evidence>
<dbReference type="EMBL" id="CAJJDN010000049">
    <property type="protein sequence ID" value="CAD8086151.1"/>
    <property type="molecule type" value="Genomic_DNA"/>
</dbReference>
<dbReference type="InterPro" id="IPR003594">
    <property type="entry name" value="HATPase_dom"/>
</dbReference>
<keyword evidence="1 2" id="KW-0597">Phosphoprotein</keyword>
<protein>
    <submittedName>
        <fullName evidence="6">Uncharacterized protein</fullName>
    </submittedName>
</protein>
<dbReference type="CDD" id="cd00082">
    <property type="entry name" value="HisKA"/>
    <property type="match status" value="1"/>
</dbReference>
<dbReference type="PANTHER" id="PTHR43719">
    <property type="entry name" value="TWO-COMPONENT HISTIDINE KINASE"/>
    <property type="match status" value="1"/>
</dbReference>
<evidence type="ECO:0000256" key="3">
    <source>
        <dbReference type="SAM" id="Phobius"/>
    </source>
</evidence>
<dbReference type="InterPro" id="IPR003661">
    <property type="entry name" value="HisK_dim/P_dom"/>
</dbReference>
<feature type="transmembrane region" description="Helical" evidence="3">
    <location>
        <begin position="69"/>
        <end position="88"/>
    </location>
</feature>
<dbReference type="SMART" id="SM00387">
    <property type="entry name" value="HATPase_c"/>
    <property type="match status" value="1"/>
</dbReference>
<name>A0A8S1N7Z1_9CILI</name>
<evidence type="ECO:0000256" key="2">
    <source>
        <dbReference type="PROSITE-ProRule" id="PRU00169"/>
    </source>
</evidence>
<accession>A0A8S1N7Z1</accession>
<dbReference type="OrthoDB" id="287671at2759"/>
<dbReference type="Proteomes" id="UP000692954">
    <property type="component" value="Unassembled WGS sequence"/>
</dbReference>
<comment type="caution">
    <text evidence="6">The sequence shown here is derived from an EMBL/GenBank/DDBJ whole genome shotgun (WGS) entry which is preliminary data.</text>
</comment>
<keyword evidence="3" id="KW-0812">Transmembrane</keyword>
<dbReference type="GO" id="GO:0000155">
    <property type="term" value="F:phosphorelay sensor kinase activity"/>
    <property type="evidence" value="ECO:0007669"/>
    <property type="project" value="InterPro"/>
</dbReference>
<dbReference type="Pfam" id="PF00072">
    <property type="entry name" value="Response_reg"/>
    <property type="match status" value="1"/>
</dbReference>
<feature type="domain" description="Response regulatory" evidence="5">
    <location>
        <begin position="764"/>
        <end position="898"/>
    </location>
</feature>
<dbReference type="PROSITE" id="PS50109">
    <property type="entry name" value="HIS_KIN"/>
    <property type="match status" value="1"/>
</dbReference>
<keyword evidence="7" id="KW-1185">Reference proteome</keyword>
<dbReference type="CDD" id="cd17546">
    <property type="entry name" value="REC_hyHK_CKI1_RcsC-like"/>
    <property type="match status" value="1"/>
</dbReference>
<dbReference type="PROSITE" id="PS50110">
    <property type="entry name" value="RESPONSE_REGULATORY"/>
    <property type="match status" value="1"/>
</dbReference>
<dbReference type="SMART" id="SM00448">
    <property type="entry name" value="REC"/>
    <property type="match status" value="1"/>
</dbReference>
<dbReference type="InterPro" id="IPR050956">
    <property type="entry name" value="2C_system_His_kinase"/>
</dbReference>
<dbReference type="Pfam" id="PF02518">
    <property type="entry name" value="HATPase_c"/>
    <property type="match status" value="1"/>
</dbReference>
<sequence length="899" mass="104668">MKELQKNSIQKQWPHYKKILKSSNYSQWKENDLICKRSMFYHMAIALGVFYVLISLIVEIIKLENMINIIRLTLFIVLEITILCIYSFYQKIQIYFFVQYCLITIYILVTVENEEKNKIFIYLYMILVNSHSNLLIKILLYFYFIFVIIFFYNLETFEICIICSIALIHNFQLESHFIANYIKQLKLLSIIEQMPSAVCILDQNTKQITYSNQLFEKLAQTLQISDELAQSMNNQSKEQQQIDFIRNLNLEEIKNDGFQISDFIPQINDEGITDDQYKIINVDFKRQPSQNTLQNVSFMCPNSASLKKKSKDIFSDINTNDYLLNSSRKSYITTIHLQIQISHQPKSFILSAKTKRRKKSSNNMNISKQSSRNLCQFSKAQEIQNSIYCENLKLSPNHTETMNHNLIENNEQFKCMNDGFGQQSSTNHKVRLMVNLIQISDVLNDEQDFQIYCINELSPLLLQYTVKKLEQAKKTIMRSLSHELRTSLNAVNGYISEAYERIDNIQELNKNLGLSLKYINLMQLKLQDFFDYRDILEDQFELNIEKFDLNSVINLCVDLIKVQCYEKKLNLNIELPSETIIVIGDKNRFQQVLINLLTNGIKFTQQGGITIQVSRDFQLDSISGLEEIKEIKQQQIVQIRIIDSGIGMKEELKGILNKKFLSVDDDPKISKDSVGIGLGLSVSQYIIKAMGPQGLNSLFLESIMGGGSQFYFFLNYDSIKKYHNDDDIPEPENKEETIVKLSPTKRSLLKRIATYPNTVCNSNDILIVDDEHFNLDILANIIRNLNSNHKKYQITMAFNGFQALEIIRQKRIQNCCCCLGFKAILMDINMPIMNGWDCAKQIRIFEDQIQVQRKTPIIAITGYDAKKDIEKCLKYGFNYVSTKPTNKQKILKIFQEFNI</sequence>
<evidence type="ECO:0000259" key="4">
    <source>
        <dbReference type="PROSITE" id="PS50109"/>
    </source>
</evidence>
<feature type="transmembrane region" description="Helical" evidence="3">
    <location>
        <begin position="94"/>
        <end position="113"/>
    </location>
</feature>
<proteinExistence type="predicted"/>